<dbReference type="SUPFAM" id="SSF53300">
    <property type="entry name" value="vWA-like"/>
    <property type="match status" value="1"/>
</dbReference>
<dbReference type="EMBL" id="VSSQ01003559">
    <property type="protein sequence ID" value="MPM21284.1"/>
    <property type="molecule type" value="Genomic_DNA"/>
</dbReference>
<proteinExistence type="predicted"/>
<dbReference type="Pfam" id="PF11775">
    <property type="entry name" value="CobT_C"/>
    <property type="match status" value="1"/>
</dbReference>
<dbReference type="AlphaFoldDB" id="A0A644Y525"/>
<dbReference type="PANTHER" id="PTHR41248:SF1">
    <property type="entry name" value="NORD PROTEIN"/>
    <property type="match status" value="1"/>
</dbReference>
<organism evidence="2">
    <name type="scientific">bioreactor metagenome</name>
    <dbReference type="NCBI Taxonomy" id="1076179"/>
    <lineage>
        <taxon>unclassified sequences</taxon>
        <taxon>metagenomes</taxon>
        <taxon>ecological metagenomes</taxon>
    </lineage>
</organism>
<comment type="caution">
    <text evidence="2">The sequence shown here is derived from an EMBL/GenBank/DDBJ whole genome shotgun (WGS) entry which is preliminary data.</text>
</comment>
<dbReference type="InterPro" id="IPR036465">
    <property type="entry name" value="vWFA_dom_sf"/>
</dbReference>
<accession>A0A644Y525</accession>
<dbReference type="InterPro" id="IPR051928">
    <property type="entry name" value="NorD/CobT"/>
</dbReference>
<dbReference type="InterPro" id="IPR025861">
    <property type="entry name" value="CobT_VWA_dom"/>
</dbReference>
<feature type="domain" description="Cobalamin biosynthesis protein CobT VWA" evidence="1">
    <location>
        <begin position="135"/>
        <end position="191"/>
    </location>
</feature>
<protein>
    <recommendedName>
        <fullName evidence="1">Cobalamin biosynthesis protein CobT VWA domain-containing protein</fullName>
    </recommendedName>
</protein>
<dbReference type="PANTHER" id="PTHR41248">
    <property type="entry name" value="NORD PROTEIN"/>
    <property type="match status" value="1"/>
</dbReference>
<name>A0A644Y525_9ZZZZ</name>
<reference evidence="2" key="1">
    <citation type="submission" date="2019-08" db="EMBL/GenBank/DDBJ databases">
        <authorList>
            <person name="Kucharzyk K."/>
            <person name="Murdoch R.W."/>
            <person name="Higgins S."/>
            <person name="Loffler F."/>
        </authorList>
    </citation>
    <scope>NUCLEOTIDE SEQUENCE</scope>
</reference>
<evidence type="ECO:0000259" key="1">
    <source>
        <dbReference type="Pfam" id="PF11775"/>
    </source>
</evidence>
<sequence length="336" mass="37499">MSVAQSAEALRVYIASYFGMPLYPKEQLEKMERDLCVGDHKNCKLYYARGGDDLDKSARGYAGAQRRAALKQMVKNKAAYDANLTCNRTSIARLTARIRNAMLAHLQPTVVRTSAGILDAARVWRATALDDDKVFNRTLRSDFGDLCVDILLDSSTSQTQRQETVSAQGYMIAESLTRCGIPVRVTAFCSLSGYTVMTRFRDYQEADRNENIFHYFTTGCNRDGLAVRALGRELEGAPCEHRLVIILSDAKPNDVIKVSRSGSYLDYADRTGILDTAREVRGIIRTGAAVICVFTGEDEDLSAARTIYGRNFTRIRRLDQFADTVGSLIQNQIRNL</sequence>
<evidence type="ECO:0000313" key="2">
    <source>
        <dbReference type="EMBL" id="MPM21284.1"/>
    </source>
</evidence>
<gene>
    <name evidence="2" type="ORF">SDC9_67728</name>
</gene>